<dbReference type="PANTHER" id="PTHR43874:SF84">
    <property type="entry name" value="TWO-COMPONENT RESPONSE REGULATOR ORR27"/>
    <property type="match status" value="1"/>
</dbReference>
<dbReference type="GO" id="GO:0009736">
    <property type="term" value="P:cytokinin-activated signaling pathway"/>
    <property type="evidence" value="ECO:0007669"/>
    <property type="project" value="InterPro"/>
</dbReference>
<dbReference type="InterPro" id="IPR045279">
    <property type="entry name" value="ARR-like"/>
</dbReference>
<evidence type="ECO:0000313" key="5">
    <source>
        <dbReference type="Proteomes" id="UP000015105"/>
    </source>
</evidence>
<reference evidence="4" key="5">
    <citation type="journal article" date="2021" name="G3 (Bethesda)">
        <title>Aegilops tauschii genome assembly Aet v5.0 features greater sequence contiguity and improved annotation.</title>
        <authorList>
            <person name="Wang L."/>
            <person name="Zhu T."/>
            <person name="Rodriguez J.C."/>
            <person name="Deal K.R."/>
            <person name="Dubcovsky J."/>
            <person name="McGuire P.E."/>
            <person name="Lux T."/>
            <person name="Spannagl M."/>
            <person name="Mayer K.F.X."/>
            <person name="Baldrich P."/>
            <person name="Meyers B.C."/>
            <person name="Huo N."/>
            <person name="Gu Y.Q."/>
            <person name="Zhou H."/>
            <person name="Devos K.M."/>
            <person name="Bennetzen J.L."/>
            <person name="Unver T."/>
            <person name="Budak H."/>
            <person name="Gulick P.J."/>
            <person name="Galiba G."/>
            <person name="Kalapos B."/>
            <person name="Nelson D.R."/>
            <person name="Li P."/>
            <person name="You F.M."/>
            <person name="Luo M.C."/>
            <person name="Dvorak J."/>
        </authorList>
    </citation>
    <scope>NUCLEOTIDE SEQUENCE [LARGE SCALE GENOMIC DNA]</scope>
    <source>
        <strain evidence="4">cv. AL8/78</strain>
    </source>
</reference>
<dbReference type="Gene3D" id="3.40.50.2300">
    <property type="match status" value="1"/>
</dbReference>
<keyword evidence="1" id="KW-0902">Two-component regulatory system</keyword>
<name>A0A453MSF0_AEGTS</name>
<dbReference type="Pfam" id="PF00072">
    <property type="entry name" value="Response_reg"/>
    <property type="match status" value="1"/>
</dbReference>
<dbReference type="SMART" id="SM00448">
    <property type="entry name" value="REC"/>
    <property type="match status" value="1"/>
</dbReference>
<dbReference type="STRING" id="200361.A0A453MSF0"/>
<dbReference type="GO" id="GO:0000160">
    <property type="term" value="P:phosphorelay signal transduction system"/>
    <property type="evidence" value="ECO:0007669"/>
    <property type="project" value="UniProtKB-KW"/>
</dbReference>
<reference evidence="4" key="4">
    <citation type="submission" date="2019-03" db="UniProtKB">
        <authorList>
            <consortium name="EnsemblPlants"/>
        </authorList>
    </citation>
    <scope>IDENTIFICATION</scope>
</reference>
<dbReference type="AlphaFoldDB" id="A0A453MSF0"/>
<dbReference type="Gramene" id="AET6Gv20057900.1">
    <property type="protein sequence ID" value="AET6Gv20057900.1"/>
    <property type="gene ID" value="AET6Gv20057900"/>
</dbReference>
<evidence type="ECO:0000256" key="2">
    <source>
        <dbReference type="PROSITE-ProRule" id="PRU00169"/>
    </source>
</evidence>
<evidence type="ECO:0000313" key="4">
    <source>
        <dbReference type="EnsemblPlants" id="AET6Gv20057900.1"/>
    </source>
</evidence>
<dbReference type="SUPFAM" id="SSF52172">
    <property type="entry name" value="CheY-like"/>
    <property type="match status" value="1"/>
</dbReference>
<protein>
    <recommendedName>
        <fullName evidence="3">Response regulatory domain-containing protein</fullName>
    </recommendedName>
</protein>
<accession>A0A453MSF0</accession>
<dbReference type="EnsemblPlants" id="AET6Gv20057900.1">
    <property type="protein sequence ID" value="AET6Gv20057900.1"/>
    <property type="gene ID" value="AET6Gv20057900"/>
</dbReference>
<organism evidence="4 5">
    <name type="scientific">Aegilops tauschii subsp. strangulata</name>
    <name type="common">Goatgrass</name>
    <dbReference type="NCBI Taxonomy" id="200361"/>
    <lineage>
        <taxon>Eukaryota</taxon>
        <taxon>Viridiplantae</taxon>
        <taxon>Streptophyta</taxon>
        <taxon>Embryophyta</taxon>
        <taxon>Tracheophyta</taxon>
        <taxon>Spermatophyta</taxon>
        <taxon>Magnoliopsida</taxon>
        <taxon>Liliopsida</taxon>
        <taxon>Poales</taxon>
        <taxon>Poaceae</taxon>
        <taxon>BOP clade</taxon>
        <taxon>Pooideae</taxon>
        <taxon>Triticodae</taxon>
        <taxon>Triticeae</taxon>
        <taxon>Triticinae</taxon>
        <taxon>Aegilops</taxon>
    </lineage>
</organism>
<dbReference type="InterPro" id="IPR001789">
    <property type="entry name" value="Sig_transdc_resp-reg_receiver"/>
</dbReference>
<keyword evidence="5" id="KW-1185">Reference proteome</keyword>
<reference evidence="4" key="3">
    <citation type="journal article" date="2017" name="Nature">
        <title>Genome sequence of the progenitor of the wheat D genome Aegilops tauschii.</title>
        <authorList>
            <person name="Luo M.C."/>
            <person name="Gu Y.Q."/>
            <person name="Puiu D."/>
            <person name="Wang H."/>
            <person name="Twardziok S.O."/>
            <person name="Deal K.R."/>
            <person name="Huo N."/>
            <person name="Zhu T."/>
            <person name="Wang L."/>
            <person name="Wang Y."/>
            <person name="McGuire P.E."/>
            <person name="Liu S."/>
            <person name="Long H."/>
            <person name="Ramasamy R.K."/>
            <person name="Rodriguez J.C."/>
            <person name="Van S.L."/>
            <person name="Yuan L."/>
            <person name="Wang Z."/>
            <person name="Xia Z."/>
            <person name="Xiao L."/>
            <person name="Anderson O.D."/>
            <person name="Ouyang S."/>
            <person name="Liang Y."/>
            <person name="Zimin A.V."/>
            <person name="Pertea G."/>
            <person name="Qi P."/>
            <person name="Bennetzen J.L."/>
            <person name="Dai X."/>
            <person name="Dawson M.W."/>
            <person name="Muller H.G."/>
            <person name="Kugler K."/>
            <person name="Rivarola-Duarte L."/>
            <person name="Spannagl M."/>
            <person name="Mayer K.F.X."/>
            <person name="Lu F.H."/>
            <person name="Bevan M.W."/>
            <person name="Leroy P."/>
            <person name="Li P."/>
            <person name="You F.M."/>
            <person name="Sun Q."/>
            <person name="Liu Z."/>
            <person name="Lyons E."/>
            <person name="Wicker T."/>
            <person name="Salzberg S.L."/>
            <person name="Devos K.M."/>
            <person name="Dvorak J."/>
        </authorList>
    </citation>
    <scope>NUCLEOTIDE SEQUENCE [LARGE SCALE GENOMIC DNA]</scope>
    <source>
        <strain evidence="4">cv. AL8/78</strain>
    </source>
</reference>
<evidence type="ECO:0000256" key="1">
    <source>
        <dbReference type="ARBA" id="ARBA00023012"/>
    </source>
</evidence>
<dbReference type="PANTHER" id="PTHR43874">
    <property type="entry name" value="TWO-COMPONENT RESPONSE REGULATOR"/>
    <property type="match status" value="1"/>
</dbReference>
<dbReference type="Proteomes" id="UP000015105">
    <property type="component" value="Chromosome 6D"/>
</dbReference>
<dbReference type="PROSITE" id="PS50110">
    <property type="entry name" value="RESPONSE_REGULATORY"/>
    <property type="match status" value="1"/>
</dbReference>
<comment type="caution">
    <text evidence="2">Lacks conserved residue(s) required for the propagation of feature annotation.</text>
</comment>
<dbReference type="InterPro" id="IPR011006">
    <property type="entry name" value="CheY-like_superfamily"/>
</dbReference>
<evidence type="ECO:0000259" key="3">
    <source>
        <dbReference type="PROSITE" id="PS50110"/>
    </source>
</evidence>
<feature type="domain" description="Response regulatory" evidence="3">
    <location>
        <begin position="61"/>
        <end position="180"/>
    </location>
</feature>
<reference evidence="5" key="1">
    <citation type="journal article" date="2014" name="Science">
        <title>Ancient hybridizations among the ancestral genomes of bread wheat.</title>
        <authorList>
            <consortium name="International Wheat Genome Sequencing Consortium,"/>
            <person name="Marcussen T."/>
            <person name="Sandve S.R."/>
            <person name="Heier L."/>
            <person name="Spannagl M."/>
            <person name="Pfeifer M."/>
            <person name="Jakobsen K.S."/>
            <person name="Wulff B.B."/>
            <person name="Steuernagel B."/>
            <person name="Mayer K.F."/>
            <person name="Olsen O.A."/>
        </authorList>
    </citation>
    <scope>NUCLEOTIDE SEQUENCE [LARGE SCALE GENOMIC DNA]</scope>
    <source>
        <strain evidence="5">cv. AL8/78</strain>
    </source>
</reference>
<sequence length="230" mass="25426">MVAKEMDSMASTSSSAFGIVTRSSQYLLKSARCVLAMENGNAFLSGVGRDTLPQDFPAGMRVLVVEDDPNDLEHLTQILERCGYKVTAKASPREALKEVEENGEGFHFDIIMTVVHGGEEGDGFDGFDLLERVRDRYPVIIFSADYSKEMVMRTINEGACDFLPKPMCYQEVRNIWFHVDMQRGLEVDDPDEGVEGASHMFLTDGQPSLLSPPCLAVCGGSIVRDPFLLC</sequence>
<reference evidence="5" key="2">
    <citation type="journal article" date="2017" name="Nat. Plants">
        <title>The Aegilops tauschii genome reveals multiple impacts of transposons.</title>
        <authorList>
            <person name="Zhao G."/>
            <person name="Zou C."/>
            <person name="Li K."/>
            <person name="Wang K."/>
            <person name="Li T."/>
            <person name="Gao L."/>
            <person name="Zhang X."/>
            <person name="Wang H."/>
            <person name="Yang Z."/>
            <person name="Liu X."/>
            <person name="Jiang W."/>
            <person name="Mao L."/>
            <person name="Kong X."/>
            <person name="Jiao Y."/>
            <person name="Jia J."/>
        </authorList>
    </citation>
    <scope>NUCLEOTIDE SEQUENCE [LARGE SCALE GENOMIC DNA]</scope>
    <source>
        <strain evidence="5">cv. AL8/78</strain>
    </source>
</reference>
<proteinExistence type="predicted"/>